<feature type="domain" description="Major facilitator superfamily (MFS) profile" evidence="7">
    <location>
        <begin position="1"/>
        <end position="426"/>
    </location>
</feature>
<feature type="transmembrane region" description="Helical" evidence="6">
    <location>
        <begin position="43"/>
        <end position="62"/>
    </location>
</feature>
<feature type="transmembrane region" description="Helical" evidence="6">
    <location>
        <begin position="403"/>
        <end position="420"/>
    </location>
</feature>
<feature type="transmembrane region" description="Helical" evidence="6">
    <location>
        <begin position="312"/>
        <end position="330"/>
    </location>
</feature>
<keyword evidence="2 6" id="KW-0812">Transmembrane</keyword>
<dbReference type="AlphaFoldDB" id="A0A6B3BUB8"/>
<feature type="transmembrane region" description="Helical" evidence="6">
    <location>
        <begin position="14"/>
        <end position="36"/>
    </location>
</feature>
<sequence length="457" mass="45532">MTRPLDIPTASRRYVTVCTLFWLPLGLTIAPGILLFTERGMTMAAIAGFFAAHSLTAAALELPTGGLSDVLGRRTVLAAAGLLNLVALALLGLGTTPWVLGLGMALMGTGRALSSGPAEAWYVDTVHAHSGPGAELRTGLARGSAATSAALASGTLLGGALPWLLGLGPDLGTRLSHATSGLVLPLSVPLLLGAAVEVAFVLYVLTALPEPPRPAATLRDVLRGIPVTVAGGLRLGRRDVLVRRVFLSAGAVGSALAAIELLTPGRAAALTGASESGAVLFAALACAGFICGGLGSHLAPLIARLAGSGERAVMVSLGAGASGLLLLGATAASTGVASMILAATGYGLVYLGLGAAGPSENDILHRRVDSAGRATALSVQSLALQLVGALTGLVVGVLPPGPLPWLLGGTALLAGTLLWAHRSEPTHPTPPTKPQPHTVPSAPSTVGSDPHQANAGQ</sequence>
<feature type="transmembrane region" description="Helical" evidence="6">
    <location>
        <begin position="186"/>
        <end position="205"/>
    </location>
</feature>
<proteinExistence type="predicted"/>
<evidence type="ECO:0000259" key="7">
    <source>
        <dbReference type="PROSITE" id="PS50850"/>
    </source>
</evidence>
<reference evidence="8" key="1">
    <citation type="submission" date="2020-01" db="EMBL/GenBank/DDBJ databases">
        <title>Insect and environment-associated Actinomycetes.</title>
        <authorList>
            <person name="Currrie C."/>
            <person name="Chevrette M."/>
            <person name="Carlson C."/>
            <person name="Stubbendieck R."/>
            <person name="Wendt-Pienkowski E."/>
        </authorList>
    </citation>
    <scope>NUCLEOTIDE SEQUENCE</scope>
    <source>
        <strain evidence="8">SID12501</strain>
    </source>
</reference>
<evidence type="ECO:0000313" key="8">
    <source>
        <dbReference type="EMBL" id="NEC87912.1"/>
    </source>
</evidence>
<feature type="transmembrane region" description="Helical" evidence="6">
    <location>
        <begin position="377"/>
        <end position="397"/>
    </location>
</feature>
<keyword evidence="4 6" id="KW-0472">Membrane</keyword>
<keyword evidence="3 6" id="KW-1133">Transmembrane helix</keyword>
<dbReference type="Gene3D" id="1.20.1250.20">
    <property type="entry name" value="MFS general substrate transporter like domains"/>
    <property type="match status" value="1"/>
</dbReference>
<evidence type="ECO:0000256" key="6">
    <source>
        <dbReference type="SAM" id="Phobius"/>
    </source>
</evidence>
<evidence type="ECO:0000256" key="4">
    <source>
        <dbReference type="ARBA" id="ARBA00023136"/>
    </source>
</evidence>
<dbReference type="InterPro" id="IPR020846">
    <property type="entry name" value="MFS_dom"/>
</dbReference>
<dbReference type="InterPro" id="IPR053160">
    <property type="entry name" value="MFS_DHA3_Transporter"/>
</dbReference>
<dbReference type="PROSITE" id="PS50850">
    <property type="entry name" value="MFS"/>
    <property type="match status" value="1"/>
</dbReference>
<protein>
    <submittedName>
        <fullName evidence="8">MFS transporter</fullName>
    </submittedName>
</protein>
<dbReference type="GO" id="GO:0005886">
    <property type="term" value="C:plasma membrane"/>
    <property type="evidence" value="ECO:0007669"/>
    <property type="project" value="UniProtKB-SubCell"/>
</dbReference>
<comment type="subcellular location">
    <subcellularLocation>
        <location evidence="1">Cell membrane</location>
        <topology evidence="1">Multi-pass membrane protein</topology>
    </subcellularLocation>
</comment>
<feature type="transmembrane region" description="Helical" evidence="6">
    <location>
        <begin position="279"/>
        <end position="300"/>
    </location>
</feature>
<feature type="region of interest" description="Disordered" evidence="5">
    <location>
        <begin position="423"/>
        <end position="457"/>
    </location>
</feature>
<comment type="caution">
    <text evidence="8">The sequence shown here is derived from an EMBL/GenBank/DDBJ whole genome shotgun (WGS) entry which is preliminary data.</text>
</comment>
<accession>A0A6B3BUB8</accession>
<dbReference type="InterPro" id="IPR005829">
    <property type="entry name" value="Sugar_transporter_CS"/>
</dbReference>
<evidence type="ECO:0000256" key="3">
    <source>
        <dbReference type="ARBA" id="ARBA00022989"/>
    </source>
</evidence>
<feature type="transmembrane region" description="Helical" evidence="6">
    <location>
        <begin position="145"/>
        <end position="166"/>
    </location>
</feature>
<dbReference type="SUPFAM" id="SSF103473">
    <property type="entry name" value="MFS general substrate transporter"/>
    <property type="match status" value="1"/>
</dbReference>
<dbReference type="GO" id="GO:0022857">
    <property type="term" value="F:transmembrane transporter activity"/>
    <property type="evidence" value="ECO:0007669"/>
    <property type="project" value="InterPro"/>
</dbReference>
<dbReference type="PANTHER" id="PTHR23530">
    <property type="entry name" value="TRANSPORT PROTEIN-RELATED"/>
    <property type="match status" value="1"/>
</dbReference>
<organism evidence="8">
    <name type="scientific">Streptomyces sp. SID12501</name>
    <dbReference type="NCBI Taxonomy" id="2706042"/>
    <lineage>
        <taxon>Bacteria</taxon>
        <taxon>Bacillati</taxon>
        <taxon>Actinomycetota</taxon>
        <taxon>Actinomycetes</taxon>
        <taxon>Kitasatosporales</taxon>
        <taxon>Streptomycetaceae</taxon>
        <taxon>Streptomyces</taxon>
    </lineage>
</organism>
<evidence type="ECO:0000256" key="5">
    <source>
        <dbReference type="SAM" id="MobiDB-lite"/>
    </source>
</evidence>
<dbReference type="EMBL" id="JAAGLU010000015">
    <property type="protein sequence ID" value="NEC87912.1"/>
    <property type="molecule type" value="Genomic_DNA"/>
</dbReference>
<dbReference type="PROSITE" id="PS00216">
    <property type="entry name" value="SUGAR_TRANSPORT_1"/>
    <property type="match status" value="1"/>
</dbReference>
<gene>
    <name evidence="8" type="ORF">G3I71_19230</name>
</gene>
<evidence type="ECO:0000256" key="1">
    <source>
        <dbReference type="ARBA" id="ARBA00004651"/>
    </source>
</evidence>
<name>A0A6B3BUB8_9ACTN</name>
<feature type="transmembrane region" description="Helical" evidence="6">
    <location>
        <begin position="241"/>
        <end position="259"/>
    </location>
</feature>
<feature type="transmembrane region" description="Helical" evidence="6">
    <location>
        <begin position="82"/>
        <end position="106"/>
    </location>
</feature>
<evidence type="ECO:0000256" key="2">
    <source>
        <dbReference type="ARBA" id="ARBA00022692"/>
    </source>
</evidence>
<feature type="transmembrane region" description="Helical" evidence="6">
    <location>
        <begin position="336"/>
        <end position="356"/>
    </location>
</feature>
<dbReference type="RefSeq" id="WP_164316044.1">
    <property type="nucleotide sequence ID" value="NZ_JAAGLU010000015.1"/>
</dbReference>
<dbReference type="InterPro" id="IPR036259">
    <property type="entry name" value="MFS_trans_sf"/>
</dbReference>
<dbReference type="PANTHER" id="PTHR23530:SF1">
    <property type="entry name" value="PERMEASE, MAJOR FACILITATOR SUPERFAMILY-RELATED"/>
    <property type="match status" value="1"/>
</dbReference>